<reference evidence="2" key="1">
    <citation type="journal article" date="2018" name="Nat. Plants">
        <title>Whole-genome landscape of Medicago truncatula symbiotic genes.</title>
        <authorList>
            <person name="Pecrix Y."/>
            <person name="Staton S.E."/>
            <person name="Sallet E."/>
            <person name="Lelandais-Briere C."/>
            <person name="Moreau S."/>
            <person name="Carrere S."/>
            <person name="Blein T."/>
            <person name="Jardinaud M.F."/>
            <person name="Latrasse D."/>
            <person name="Zouine M."/>
            <person name="Zahm M."/>
            <person name="Kreplak J."/>
            <person name="Mayjonade B."/>
            <person name="Satge C."/>
            <person name="Perez M."/>
            <person name="Cauet S."/>
            <person name="Marande W."/>
            <person name="Chantry-Darmon C."/>
            <person name="Lopez-Roques C."/>
            <person name="Bouchez O."/>
            <person name="Berard A."/>
            <person name="Debelle F."/>
            <person name="Munos S."/>
            <person name="Bendahmane A."/>
            <person name="Berges H."/>
            <person name="Niebel A."/>
            <person name="Buitink J."/>
            <person name="Frugier F."/>
            <person name="Benhamed M."/>
            <person name="Crespi M."/>
            <person name="Gouzy J."/>
            <person name="Gamas P."/>
        </authorList>
    </citation>
    <scope>NUCLEOTIDE SEQUENCE [LARGE SCALE GENOMIC DNA]</scope>
    <source>
        <strain evidence="2">cv. Jemalong A17</strain>
    </source>
</reference>
<protein>
    <submittedName>
        <fullName evidence="1">Putative cyclin</fullName>
    </submittedName>
</protein>
<dbReference type="Gramene" id="rna46828">
    <property type="protein sequence ID" value="RHN40645.1"/>
    <property type="gene ID" value="gene46828"/>
</dbReference>
<name>A0A396GPM2_MEDTR</name>
<sequence length="40" mass="4441">MILKFHKAAGKGKLTVAYEKYSRKELGGVAAVKPLDRLPR</sequence>
<comment type="caution">
    <text evidence="1">The sequence shown here is derived from an EMBL/GenBank/DDBJ whole genome shotgun (WGS) entry which is preliminary data.</text>
</comment>
<organism evidence="1 2">
    <name type="scientific">Medicago truncatula</name>
    <name type="common">Barrel medic</name>
    <name type="synonym">Medicago tribuloides</name>
    <dbReference type="NCBI Taxonomy" id="3880"/>
    <lineage>
        <taxon>Eukaryota</taxon>
        <taxon>Viridiplantae</taxon>
        <taxon>Streptophyta</taxon>
        <taxon>Embryophyta</taxon>
        <taxon>Tracheophyta</taxon>
        <taxon>Spermatophyta</taxon>
        <taxon>Magnoliopsida</taxon>
        <taxon>eudicotyledons</taxon>
        <taxon>Gunneridae</taxon>
        <taxon>Pentapetalae</taxon>
        <taxon>rosids</taxon>
        <taxon>fabids</taxon>
        <taxon>Fabales</taxon>
        <taxon>Fabaceae</taxon>
        <taxon>Papilionoideae</taxon>
        <taxon>50 kb inversion clade</taxon>
        <taxon>NPAAA clade</taxon>
        <taxon>Hologalegina</taxon>
        <taxon>IRL clade</taxon>
        <taxon>Trifolieae</taxon>
        <taxon>Medicago</taxon>
    </lineage>
</organism>
<dbReference type="Proteomes" id="UP000265566">
    <property type="component" value="Chromosome 8"/>
</dbReference>
<evidence type="ECO:0000313" key="1">
    <source>
        <dbReference type="EMBL" id="RHN40645.1"/>
    </source>
</evidence>
<proteinExistence type="predicted"/>
<dbReference type="AlphaFoldDB" id="A0A396GPM2"/>
<gene>
    <name evidence="1" type="ORF">MtrunA17_Chr8g0357021</name>
</gene>
<evidence type="ECO:0000313" key="2">
    <source>
        <dbReference type="Proteomes" id="UP000265566"/>
    </source>
</evidence>
<dbReference type="EMBL" id="PSQE01000008">
    <property type="protein sequence ID" value="RHN40645.1"/>
    <property type="molecule type" value="Genomic_DNA"/>
</dbReference>
<accession>A0A396GPM2</accession>